<dbReference type="GO" id="GO:0016255">
    <property type="term" value="P:attachment of GPI anchor to protein"/>
    <property type="evidence" value="ECO:0007669"/>
    <property type="project" value="InterPro"/>
</dbReference>
<dbReference type="AlphaFoldDB" id="A0A5N5TJZ4"/>
<dbReference type="GO" id="GO:0003676">
    <property type="term" value="F:nucleic acid binding"/>
    <property type="evidence" value="ECO:0007669"/>
    <property type="project" value="InterPro"/>
</dbReference>
<dbReference type="OrthoDB" id="192611at2759"/>
<dbReference type="PROSITE" id="PS50994">
    <property type="entry name" value="INTEGRASE"/>
    <property type="match status" value="1"/>
</dbReference>
<evidence type="ECO:0000256" key="3">
    <source>
        <dbReference type="ARBA" id="ARBA00022502"/>
    </source>
</evidence>
<evidence type="ECO:0000313" key="7">
    <source>
        <dbReference type="EMBL" id="KAB7506469.1"/>
    </source>
</evidence>
<dbReference type="GO" id="GO:0015074">
    <property type="term" value="P:DNA integration"/>
    <property type="evidence" value="ECO:0007669"/>
    <property type="project" value="InterPro"/>
</dbReference>
<feature type="domain" description="Integrase catalytic" evidence="6">
    <location>
        <begin position="72"/>
        <end position="161"/>
    </location>
</feature>
<evidence type="ECO:0000259" key="6">
    <source>
        <dbReference type="PROSITE" id="PS50994"/>
    </source>
</evidence>
<comment type="pathway">
    <text evidence="1">Glycolipid biosynthesis; glycosylphosphatidylinositol-anchor biosynthesis.</text>
</comment>
<reference evidence="7 8" key="1">
    <citation type="journal article" date="2019" name="PLoS Biol.">
        <title>Sex chromosomes control vertical transmission of feminizing Wolbachia symbionts in an isopod.</title>
        <authorList>
            <person name="Becking T."/>
            <person name="Chebbi M.A."/>
            <person name="Giraud I."/>
            <person name="Moumen B."/>
            <person name="Laverre T."/>
            <person name="Caubet Y."/>
            <person name="Peccoud J."/>
            <person name="Gilbert C."/>
            <person name="Cordaux R."/>
        </authorList>
    </citation>
    <scope>NUCLEOTIDE SEQUENCE [LARGE SCALE GENOMIC DNA]</scope>
    <source>
        <strain evidence="7">ANa2</strain>
        <tissue evidence="7">Whole body excluding digestive tract and cuticle</tissue>
    </source>
</reference>
<dbReference type="GO" id="GO:0003923">
    <property type="term" value="F:GPI-anchor transamidase activity"/>
    <property type="evidence" value="ECO:0007669"/>
    <property type="project" value="InterPro"/>
</dbReference>
<sequence>MIEQCSNMFVLLIFLLTCTNGDAQNTTNSENGKTHTNNWAVLVDTSRFWFNYRHVANVLSMYRSVKRLGIPDRGAQFSSEIFKAVCENLGSNHRYTTAQCPQSNGLIENFHKTLLSTFRTMLTEISSTSWLELLPFSLICLRTAPFDNFGISPTLLMYGQNIRIPGALIEPPNNYWPLEHPTYEEKLQTLFSMPLSPKFKSRNSKVYVPKALDNCKYILIKDAQYGKSKLAPAYHGPYSVVRTLGNNIYYWNRNRIDCVNKINVKPYFKIEDLGNNNNNNNNIRYYQIILMVADDMACNPRNPRPATVFNNAHQHINVYGEDVEVDYRGYEVTVENFVRLLTGRLPPSIPRSKRLLTDDGSNILIYMTGHGGDGFLKFQDSEEITNVELADAFQQMRQKRRYNEILFIIDTCQAASMYEYFYSPNILAIASSRVGEDSLSHHVDPAIGVYIIDRFTYYALEFLEKVYPDSKKTLEQFLQVCPRRVCISNVGVRKDLYHRNPSNVLITEFFGSVRSVEITEDLNSVQIIPLPKKFS</sequence>
<protein>
    <submittedName>
        <fullName evidence="7">Putative GPI-anchor transamidase</fullName>
    </submittedName>
</protein>
<keyword evidence="3" id="KW-0337">GPI-anchor biosynthesis</keyword>
<keyword evidence="8" id="KW-1185">Reference proteome</keyword>
<gene>
    <name evidence="7" type="ORF">Anas_11528</name>
</gene>
<dbReference type="SUPFAM" id="SSF53098">
    <property type="entry name" value="Ribonuclease H-like"/>
    <property type="match status" value="1"/>
</dbReference>
<dbReference type="UniPathway" id="UPA00196"/>
<dbReference type="InterPro" id="IPR001584">
    <property type="entry name" value="Integrase_cat-core"/>
</dbReference>
<evidence type="ECO:0000256" key="1">
    <source>
        <dbReference type="ARBA" id="ARBA00004687"/>
    </source>
</evidence>
<dbReference type="InterPro" id="IPR028361">
    <property type="entry name" value="GPI_transamidase"/>
</dbReference>
<dbReference type="Pfam" id="PF01650">
    <property type="entry name" value="Peptidase_C13"/>
    <property type="match status" value="1"/>
</dbReference>
<evidence type="ECO:0000313" key="8">
    <source>
        <dbReference type="Proteomes" id="UP000326759"/>
    </source>
</evidence>
<feature type="chain" id="PRO_5024463421" evidence="5">
    <location>
        <begin position="24"/>
        <end position="535"/>
    </location>
</feature>
<evidence type="ECO:0000256" key="4">
    <source>
        <dbReference type="ARBA" id="ARBA00022729"/>
    </source>
</evidence>
<dbReference type="Gene3D" id="3.40.50.1460">
    <property type="match status" value="1"/>
</dbReference>
<organism evidence="7 8">
    <name type="scientific">Armadillidium nasatum</name>
    <dbReference type="NCBI Taxonomy" id="96803"/>
    <lineage>
        <taxon>Eukaryota</taxon>
        <taxon>Metazoa</taxon>
        <taxon>Ecdysozoa</taxon>
        <taxon>Arthropoda</taxon>
        <taxon>Crustacea</taxon>
        <taxon>Multicrustacea</taxon>
        <taxon>Malacostraca</taxon>
        <taxon>Eumalacostraca</taxon>
        <taxon>Peracarida</taxon>
        <taxon>Isopoda</taxon>
        <taxon>Oniscidea</taxon>
        <taxon>Crinocheta</taxon>
        <taxon>Armadillidiidae</taxon>
        <taxon>Armadillidium</taxon>
    </lineage>
</organism>
<dbReference type="InterPro" id="IPR001096">
    <property type="entry name" value="Peptidase_C13"/>
</dbReference>
<dbReference type="EMBL" id="SEYY01000795">
    <property type="protein sequence ID" value="KAB7506469.1"/>
    <property type="molecule type" value="Genomic_DNA"/>
</dbReference>
<dbReference type="PANTHER" id="PTHR48067:SF1">
    <property type="entry name" value="GPI-ANCHOR TRANSAMIDASE"/>
    <property type="match status" value="1"/>
</dbReference>
<dbReference type="InterPro" id="IPR012337">
    <property type="entry name" value="RNaseH-like_sf"/>
</dbReference>
<accession>A0A5N5TJZ4</accession>
<comment type="caution">
    <text evidence="7">The sequence shown here is derived from an EMBL/GenBank/DDBJ whole genome shotgun (WGS) entry which is preliminary data.</text>
</comment>
<comment type="similarity">
    <text evidence="2">Belongs to the peptidase C13 family.</text>
</comment>
<dbReference type="InterPro" id="IPR036397">
    <property type="entry name" value="RNaseH_sf"/>
</dbReference>
<dbReference type="PANTHER" id="PTHR48067">
    <property type="entry name" value="GPI-ANCHOR TRANSAMIDASE"/>
    <property type="match status" value="1"/>
</dbReference>
<evidence type="ECO:0000256" key="2">
    <source>
        <dbReference type="ARBA" id="ARBA00009941"/>
    </source>
</evidence>
<keyword evidence="4 5" id="KW-0732">Signal</keyword>
<dbReference type="GO" id="GO:0042765">
    <property type="term" value="C:GPI-anchor transamidase complex"/>
    <property type="evidence" value="ECO:0007669"/>
    <property type="project" value="InterPro"/>
</dbReference>
<feature type="signal peptide" evidence="5">
    <location>
        <begin position="1"/>
        <end position="23"/>
    </location>
</feature>
<dbReference type="Proteomes" id="UP000326759">
    <property type="component" value="Unassembled WGS sequence"/>
</dbReference>
<dbReference type="GO" id="GO:0006508">
    <property type="term" value="P:proteolysis"/>
    <property type="evidence" value="ECO:0007669"/>
    <property type="project" value="InterPro"/>
</dbReference>
<proteinExistence type="inferred from homology"/>
<name>A0A5N5TJZ4_9CRUS</name>
<dbReference type="Gene3D" id="3.30.420.10">
    <property type="entry name" value="Ribonuclease H-like superfamily/Ribonuclease H"/>
    <property type="match status" value="1"/>
</dbReference>
<evidence type="ECO:0000256" key="5">
    <source>
        <dbReference type="SAM" id="SignalP"/>
    </source>
</evidence>
<dbReference type="GO" id="GO:0006506">
    <property type="term" value="P:GPI anchor biosynthetic process"/>
    <property type="evidence" value="ECO:0007669"/>
    <property type="project" value="UniProtKB-UniPathway"/>
</dbReference>